<dbReference type="Gene3D" id="2.30.29.80">
    <property type="match status" value="1"/>
</dbReference>
<dbReference type="Proteomes" id="UP000637423">
    <property type="component" value="Unassembled WGS sequence"/>
</dbReference>
<dbReference type="PANTHER" id="PTHR40606">
    <property type="match status" value="1"/>
</dbReference>
<protein>
    <recommendedName>
        <fullName evidence="1">DUF1508 domain-containing protein</fullName>
    </recommendedName>
</protein>
<feature type="domain" description="DUF1508" evidence="1">
    <location>
        <begin position="11"/>
        <end position="57"/>
    </location>
</feature>
<dbReference type="InterPro" id="IPR010879">
    <property type="entry name" value="DUF1508"/>
</dbReference>
<feature type="domain" description="DUF1508" evidence="1">
    <location>
        <begin position="63"/>
        <end position="108"/>
    </location>
</feature>
<comment type="caution">
    <text evidence="2">The sequence shown here is derived from an EMBL/GenBank/DDBJ whole genome shotgun (WGS) entry which is preliminary data.</text>
</comment>
<gene>
    <name evidence="2" type="ORF">GCM10011396_51920</name>
</gene>
<reference evidence="2" key="1">
    <citation type="journal article" date="2014" name="Int. J. Syst. Evol. Microbiol.">
        <title>Complete genome sequence of Corynebacterium casei LMG S-19264T (=DSM 44701T), isolated from a smear-ripened cheese.</title>
        <authorList>
            <consortium name="US DOE Joint Genome Institute (JGI-PGF)"/>
            <person name="Walter F."/>
            <person name="Albersmeier A."/>
            <person name="Kalinowski J."/>
            <person name="Ruckert C."/>
        </authorList>
    </citation>
    <scope>NUCLEOTIDE SEQUENCE</scope>
    <source>
        <strain evidence="2">CGMCC 1.10998</strain>
    </source>
</reference>
<evidence type="ECO:0000313" key="3">
    <source>
        <dbReference type="Proteomes" id="UP000637423"/>
    </source>
</evidence>
<dbReference type="SUPFAM" id="SSF160113">
    <property type="entry name" value="YegP-like"/>
    <property type="match status" value="2"/>
</dbReference>
<keyword evidence="3" id="KW-1185">Reference proteome</keyword>
<dbReference type="InterPro" id="IPR051141">
    <property type="entry name" value="UPF0339_domain"/>
</dbReference>
<sequence length="110" mass="11973">MAGYYVIKKGSSGMFHFVLKADNHEVILTSETYVSKQGAHTGIASCQVNSPYDSQYDKRNSTSSQPYFVLKAKNGEIIGTSQMYSSTSARDNGIASCKFNGPTTKIVDES</sequence>
<dbReference type="RefSeq" id="WP_188569059.1">
    <property type="nucleotide sequence ID" value="NZ_BMED01000007.1"/>
</dbReference>
<accession>A0A916V083</accession>
<dbReference type="InterPro" id="IPR036913">
    <property type="entry name" value="YegP-like_sf"/>
</dbReference>
<dbReference type="AlphaFoldDB" id="A0A916V083"/>
<name>A0A916V083_9BURK</name>
<dbReference type="Pfam" id="PF07411">
    <property type="entry name" value="DUF1508"/>
    <property type="match status" value="2"/>
</dbReference>
<dbReference type="EMBL" id="BMED01000007">
    <property type="protein sequence ID" value="GGC98016.1"/>
    <property type="molecule type" value="Genomic_DNA"/>
</dbReference>
<proteinExistence type="predicted"/>
<evidence type="ECO:0000259" key="1">
    <source>
        <dbReference type="Pfam" id="PF07411"/>
    </source>
</evidence>
<evidence type="ECO:0000313" key="2">
    <source>
        <dbReference type="EMBL" id="GGC98016.1"/>
    </source>
</evidence>
<organism evidence="2 3">
    <name type="scientific">Undibacterium terreum</name>
    <dbReference type="NCBI Taxonomy" id="1224302"/>
    <lineage>
        <taxon>Bacteria</taxon>
        <taxon>Pseudomonadati</taxon>
        <taxon>Pseudomonadota</taxon>
        <taxon>Betaproteobacteria</taxon>
        <taxon>Burkholderiales</taxon>
        <taxon>Oxalobacteraceae</taxon>
        <taxon>Undibacterium</taxon>
    </lineage>
</organism>
<reference evidence="2" key="2">
    <citation type="submission" date="2020-09" db="EMBL/GenBank/DDBJ databases">
        <authorList>
            <person name="Sun Q."/>
            <person name="Zhou Y."/>
        </authorList>
    </citation>
    <scope>NUCLEOTIDE SEQUENCE</scope>
    <source>
        <strain evidence="2">CGMCC 1.10998</strain>
    </source>
</reference>
<dbReference type="PANTHER" id="PTHR40606:SF1">
    <property type="entry name" value="UPF0339 PROTEIN YEGP"/>
    <property type="match status" value="1"/>
</dbReference>